<accession>A0ACC2RS03</accession>
<protein>
    <submittedName>
        <fullName evidence="1">UDP-N-acetylglucosamine transferase subunit</fullName>
        <ecNumber evidence="1">2.4.1.141</ecNumber>
    </submittedName>
</protein>
<name>A0ACC2RS03_9FUNG</name>
<evidence type="ECO:0000313" key="2">
    <source>
        <dbReference type="Proteomes" id="UP001165960"/>
    </source>
</evidence>
<keyword evidence="1" id="KW-0328">Glycosyltransferase</keyword>
<proteinExistence type="predicted"/>
<keyword evidence="1" id="KW-0808">Transferase</keyword>
<sequence>MIVPFLLTISILAFTIFFFRKSLCRLLPQPEFFEDCHWSKTMASSRSHLEAEGSQKRLLCVLGSGGHTMEMIQMLKTISPTEFCPRIYLISNTDSLSRSKLNQLEERWNSSVGIDYVIYKIPRSREVGQSWFTTPFSVIQTLIVSFHILVNEVPDLVIANGPGSCVPVFLASRILRRLPFVCIPNKALRLMYIESLARVKQLSLTGRILYPISDFFIVQWPNLLKNYPKSIYRGIMV</sequence>
<organism evidence="1 2">
    <name type="scientific">Entomophthora muscae</name>
    <dbReference type="NCBI Taxonomy" id="34485"/>
    <lineage>
        <taxon>Eukaryota</taxon>
        <taxon>Fungi</taxon>
        <taxon>Fungi incertae sedis</taxon>
        <taxon>Zoopagomycota</taxon>
        <taxon>Entomophthoromycotina</taxon>
        <taxon>Entomophthoromycetes</taxon>
        <taxon>Entomophthorales</taxon>
        <taxon>Entomophthoraceae</taxon>
        <taxon>Entomophthora</taxon>
    </lineage>
</organism>
<dbReference type="EC" id="2.4.1.141" evidence="1"/>
<gene>
    <name evidence="1" type="primary">ALG14</name>
    <name evidence="1" type="ORF">DSO57_1029709</name>
</gene>
<dbReference type="EMBL" id="QTSX02006588">
    <property type="protein sequence ID" value="KAJ9052875.1"/>
    <property type="molecule type" value="Genomic_DNA"/>
</dbReference>
<dbReference type="Proteomes" id="UP001165960">
    <property type="component" value="Unassembled WGS sequence"/>
</dbReference>
<comment type="caution">
    <text evidence="1">The sequence shown here is derived from an EMBL/GenBank/DDBJ whole genome shotgun (WGS) entry which is preliminary data.</text>
</comment>
<evidence type="ECO:0000313" key="1">
    <source>
        <dbReference type="EMBL" id="KAJ9052875.1"/>
    </source>
</evidence>
<keyword evidence="2" id="KW-1185">Reference proteome</keyword>
<reference evidence="1" key="1">
    <citation type="submission" date="2022-04" db="EMBL/GenBank/DDBJ databases">
        <title>Genome of the entomopathogenic fungus Entomophthora muscae.</title>
        <authorList>
            <person name="Elya C."/>
            <person name="Lovett B.R."/>
            <person name="Lee E."/>
            <person name="Macias A.M."/>
            <person name="Hajek A.E."/>
            <person name="De Bivort B.L."/>
            <person name="Kasson M.T."/>
            <person name="De Fine Licht H.H."/>
            <person name="Stajich J.E."/>
        </authorList>
    </citation>
    <scope>NUCLEOTIDE SEQUENCE</scope>
    <source>
        <strain evidence="1">Berkeley</strain>
    </source>
</reference>